<keyword evidence="3" id="KW-1185">Reference proteome</keyword>
<feature type="transmembrane region" description="Helical" evidence="1">
    <location>
        <begin position="364"/>
        <end position="385"/>
    </location>
</feature>
<dbReference type="Pfam" id="PF03929">
    <property type="entry name" value="PepSY_TM"/>
    <property type="match status" value="1"/>
</dbReference>
<proteinExistence type="predicted"/>
<organism evidence="2 3">
    <name type="scientific">Janthinobacterium fluminis</name>
    <dbReference type="NCBI Taxonomy" id="2987524"/>
    <lineage>
        <taxon>Bacteria</taxon>
        <taxon>Pseudomonadati</taxon>
        <taxon>Pseudomonadota</taxon>
        <taxon>Betaproteobacteria</taxon>
        <taxon>Burkholderiales</taxon>
        <taxon>Oxalobacteraceae</taxon>
        <taxon>Janthinobacterium</taxon>
    </lineage>
</organism>
<dbReference type="EMBL" id="JAQQXR010000009">
    <property type="protein sequence ID" value="MDC8759906.1"/>
    <property type="molecule type" value="Genomic_DNA"/>
</dbReference>
<comment type="caution">
    <text evidence="2">The sequence shown here is derived from an EMBL/GenBank/DDBJ whole genome shotgun (WGS) entry which is preliminary data.</text>
</comment>
<gene>
    <name evidence="2" type="ORF">OIK44_20160</name>
</gene>
<sequence>MRPALVVLHRWFGLAAAIFLFIAGATGAVISWDHELDAWLNPQLFEARSGHDGKAQIGGLELARRVEAADARVRVGYVLTAAEPGHTSQLQVEARIDPATGKPYVLGFNQLALDPATGQVQGRREWGAVSLQRENLLPFLYKLHYTMHIPDGWGIEFGIWLMGMIAVVWVADCVIALYLSFPNWRSWRKSFAFRWRQGGHKLNFDLHRSGAVWVWGLLLLLAVTSVSMNLNRQVMRPVVEAFSTLTPNAFDSRTPRPEDKPIEPLLGRERVMLLAQAEARRRGWTAPAGGIFYSSAFGLYGVGFFEPGKDHGDGGLGNAWLYIDGIDGSPAGASVPGTGSAGDIFLQAQFPLHSGRIIGLPGRVMISAMGALVAMLSVTGVVIWLRKRRARMAAAQQPARTPAQRAAA</sequence>
<accession>A0ABT5K573</accession>
<reference evidence="2 3" key="1">
    <citation type="submission" date="2022-10" db="EMBL/GenBank/DDBJ databases">
        <title>Janthinobacterium sp. hw3 Genome sequencing.</title>
        <authorList>
            <person name="Park S."/>
        </authorList>
    </citation>
    <scope>NUCLEOTIDE SEQUENCE [LARGE SCALE GENOMIC DNA]</scope>
    <source>
        <strain evidence="3">hw3</strain>
    </source>
</reference>
<name>A0ABT5K573_9BURK</name>
<feature type="transmembrane region" description="Helical" evidence="1">
    <location>
        <begin position="157"/>
        <end position="181"/>
    </location>
</feature>
<keyword evidence="1" id="KW-0472">Membrane</keyword>
<dbReference type="PANTHER" id="PTHR34219">
    <property type="entry name" value="IRON-REGULATED INNER MEMBRANE PROTEIN-RELATED"/>
    <property type="match status" value="1"/>
</dbReference>
<keyword evidence="1" id="KW-0812">Transmembrane</keyword>
<protein>
    <submittedName>
        <fullName evidence="2">PepSY-associated TM helix domain-containing protein</fullName>
    </submittedName>
</protein>
<dbReference type="RefSeq" id="WP_273673576.1">
    <property type="nucleotide sequence ID" value="NZ_JAQQXR010000009.1"/>
</dbReference>
<dbReference type="PANTHER" id="PTHR34219:SF5">
    <property type="entry name" value="BLR4505 PROTEIN"/>
    <property type="match status" value="1"/>
</dbReference>
<dbReference type="InterPro" id="IPR005625">
    <property type="entry name" value="PepSY-ass_TM"/>
</dbReference>
<keyword evidence="1" id="KW-1133">Transmembrane helix</keyword>
<dbReference type="Proteomes" id="UP001221208">
    <property type="component" value="Unassembled WGS sequence"/>
</dbReference>
<evidence type="ECO:0000313" key="2">
    <source>
        <dbReference type="EMBL" id="MDC8759906.1"/>
    </source>
</evidence>
<feature type="transmembrane region" description="Helical" evidence="1">
    <location>
        <begin position="210"/>
        <end position="230"/>
    </location>
</feature>
<evidence type="ECO:0000256" key="1">
    <source>
        <dbReference type="SAM" id="Phobius"/>
    </source>
</evidence>
<evidence type="ECO:0000313" key="3">
    <source>
        <dbReference type="Proteomes" id="UP001221208"/>
    </source>
</evidence>
<feature type="transmembrane region" description="Helical" evidence="1">
    <location>
        <begin position="12"/>
        <end position="32"/>
    </location>
</feature>